<organism evidence="2 3">
    <name type="scientific">Nitratireductor basaltis</name>
    <dbReference type="NCBI Taxonomy" id="472175"/>
    <lineage>
        <taxon>Bacteria</taxon>
        <taxon>Pseudomonadati</taxon>
        <taxon>Pseudomonadota</taxon>
        <taxon>Alphaproteobacteria</taxon>
        <taxon>Hyphomicrobiales</taxon>
        <taxon>Phyllobacteriaceae</taxon>
        <taxon>Nitratireductor</taxon>
    </lineage>
</organism>
<keyword evidence="2" id="KW-0067">ATP-binding</keyword>
<name>A0A084U691_9HYPH</name>
<dbReference type="InterPro" id="IPR011604">
    <property type="entry name" value="PDDEXK-like_dom_sf"/>
</dbReference>
<dbReference type="OrthoDB" id="9780606at2"/>
<dbReference type="EC" id="3.1.11.5" evidence="2"/>
<dbReference type="GO" id="GO:0008854">
    <property type="term" value="F:exodeoxyribonuclease V activity"/>
    <property type="evidence" value="ECO:0007669"/>
    <property type="project" value="UniProtKB-EC"/>
</dbReference>
<sequence>MLRENPNVRTIPPGVSFLPTLVDALLSGRLVDGFRHDGSPLALSDVTIYLPTRRAVRALRSAFLDRLGGQSAILPVIRALGEFESDLADFDPTGAQAALDLAPPISNLDRILLLGPLVQAWKARVPAHVAERFAEGVVVPATLADGLWLARDLANLMDEIETEQADWSRLSDLVPRELAGWWQVTLDFLSIVTSHWPNVLAAYDRSNPAAHRNAMLDAEARRLANGLHRGPVIAAGSTGSIPATARLLATIARLPQGAVVLPGFDTALDDTSWASLDAATSPASCGHPQFGLKKLVNSIRMQRQDIAVLAEPTPALEARRRLMAEAMRPAETTDRWSEMRPFIAKTLADGALDGVSLIEAASQREEAFAIAVALRDAIATEGRTAALVTPDRTLARRVAAELRRFGIEADDSAGTPLSETPPATLLRLLLEASMRPGDPVPIISLLKHPLLNLSLPRSQTRHAVEWVELVSLRGGTGRPDLASLDQLFEERLEMWAAASRKPFWMERFSEADAEAARNVLKRLVKAVAPLAALRGSTLPLAQIARISVQALEAMGCSPDGKLDAVYGGDAGDALAAFLSQLVSTEAPLELEASEWPDIYAALSAGQAVKPSPGADQRVAIWGTLEARLQHVDVMVLGGLNEGSWPQVPASDRFLSRVMKSDLELEPPERRIGLSAHDFMMAMGAPEVILSRASRAGEAPAVASRWLQRLTACIGEEASQQLRHRGARFIAWTRQLEAAGREPFVRRPEPKPPIEARPTHFSVTEVETLRRDPYAIYARRILGLHPLDPLIRDPGAAERGNLFHDILEHFIATSRDPAGPEALGELLQAGRDLFAEVALPADVEAVWWPRFERTAAEFIRWESERAGLVAARHVEVVAGKVVVQGEKTLSGRADRIDIRTDGGAEIIDYKTGSYPSVTQAYRLLAPQLPLEAALLERGAFAELGSPETQDLLYVRLKAKGEVQGDSVLSVKGADKSAADLAEESWQRLQRMLAHYDNPDVGYLSRALPFKESDTEGYYDHLARVLEWSAGDDGANGEGGE</sequence>
<comment type="caution">
    <text evidence="2">The sequence shown here is derived from an EMBL/GenBank/DDBJ whole genome shotgun (WGS) entry which is preliminary data.</text>
</comment>
<dbReference type="eggNOG" id="COG2887">
    <property type="taxonomic scope" value="Bacteria"/>
</dbReference>
<protein>
    <submittedName>
        <fullName evidence="2">DNA helicase/exodeoxyribonuclease V, subunit B</fullName>
        <ecNumber evidence="2">3.1.11.5</ecNumber>
    </submittedName>
</protein>
<dbReference type="Gene3D" id="3.90.320.10">
    <property type="match status" value="1"/>
</dbReference>
<keyword evidence="2" id="KW-0547">Nucleotide-binding</keyword>
<dbReference type="Proteomes" id="UP000053675">
    <property type="component" value="Unassembled WGS sequence"/>
</dbReference>
<dbReference type="PATRIC" id="fig|472175.3.peg.2721"/>
<keyword evidence="2" id="KW-0378">Hydrolase</keyword>
<dbReference type="AlphaFoldDB" id="A0A084U691"/>
<dbReference type="InterPro" id="IPR014153">
    <property type="entry name" value="Ds_break_AddB"/>
</dbReference>
<gene>
    <name evidence="2" type="ORF">EL18_02728</name>
</gene>
<proteinExistence type="predicted"/>
<evidence type="ECO:0000313" key="3">
    <source>
        <dbReference type="Proteomes" id="UP000053675"/>
    </source>
</evidence>
<keyword evidence="3" id="KW-1185">Reference proteome</keyword>
<evidence type="ECO:0000313" key="2">
    <source>
        <dbReference type="EMBL" id="KFB08477.1"/>
    </source>
</evidence>
<dbReference type="Pfam" id="PF12705">
    <property type="entry name" value="PDDEXK_1"/>
    <property type="match status" value="1"/>
</dbReference>
<dbReference type="STRING" id="472175.EL18_02728"/>
<evidence type="ECO:0000259" key="1">
    <source>
        <dbReference type="Pfam" id="PF12705"/>
    </source>
</evidence>
<dbReference type="NCBIfam" id="TIGR02786">
    <property type="entry name" value="addB_alphas"/>
    <property type="match status" value="1"/>
</dbReference>
<dbReference type="EMBL" id="JMQM01000002">
    <property type="protein sequence ID" value="KFB08477.1"/>
    <property type="molecule type" value="Genomic_DNA"/>
</dbReference>
<reference evidence="2 3" key="1">
    <citation type="submission" date="2014-05" db="EMBL/GenBank/DDBJ databases">
        <title>Draft Genome Sequence of Nitratireductor basaltis Strain UMTGB225, A Marine Bacterium Isolated from Green Barrel Tunicate.</title>
        <authorList>
            <person name="Gan H.Y."/>
        </authorList>
    </citation>
    <scope>NUCLEOTIDE SEQUENCE [LARGE SCALE GENOMIC DNA]</scope>
    <source>
        <strain evidence="2 3">UMTGB225</strain>
    </source>
</reference>
<dbReference type="SUPFAM" id="SSF52540">
    <property type="entry name" value="P-loop containing nucleoside triphosphate hydrolases"/>
    <property type="match status" value="1"/>
</dbReference>
<feature type="domain" description="PD-(D/E)XK endonuclease-like" evidence="1">
    <location>
        <begin position="759"/>
        <end position="992"/>
    </location>
</feature>
<dbReference type="eggNOG" id="COG3893">
    <property type="taxonomic scope" value="Bacteria"/>
</dbReference>
<dbReference type="GO" id="GO:0004386">
    <property type="term" value="F:helicase activity"/>
    <property type="evidence" value="ECO:0007669"/>
    <property type="project" value="UniProtKB-KW"/>
</dbReference>
<dbReference type="InterPro" id="IPR027417">
    <property type="entry name" value="P-loop_NTPase"/>
</dbReference>
<accession>A0A084U691</accession>
<dbReference type="RefSeq" id="WP_036485268.1">
    <property type="nucleotide sequence ID" value="NZ_JMQM01000002.1"/>
</dbReference>
<dbReference type="InterPro" id="IPR038726">
    <property type="entry name" value="PDDEXK_AddAB-type"/>
</dbReference>
<keyword evidence="2" id="KW-0347">Helicase</keyword>